<evidence type="ECO:0000259" key="4">
    <source>
        <dbReference type="PROSITE" id="PS51177"/>
    </source>
</evidence>
<dbReference type="STRING" id="564608.C1MQM6"/>
<dbReference type="EMBL" id="GG663738">
    <property type="protein sequence ID" value="EEH57737.1"/>
    <property type="molecule type" value="Genomic_DNA"/>
</dbReference>
<dbReference type="Pfam" id="PF00677">
    <property type="entry name" value="Lum_binding"/>
    <property type="match status" value="2"/>
</dbReference>
<keyword evidence="6" id="KW-1185">Reference proteome</keyword>
<dbReference type="InterPro" id="IPR026017">
    <property type="entry name" value="Lumazine-bd_dom"/>
</dbReference>
<dbReference type="CDD" id="cd00402">
    <property type="entry name" value="Riboflavin_synthase_like"/>
    <property type="match status" value="1"/>
</dbReference>
<dbReference type="NCBIfam" id="NF006767">
    <property type="entry name" value="PRK09289.1"/>
    <property type="match status" value="1"/>
</dbReference>
<evidence type="ECO:0000256" key="3">
    <source>
        <dbReference type="PROSITE-ProRule" id="PRU00524"/>
    </source>
</evidence>
<dbReference type="PANTHER" id="PTHR21098:SF0">
    <property type="entry name" value="RIBOFLAVIN SYNTHASE"/>
    <property type="match status" value="1"/>
</dbReference>
<feature type="domain" description="Lumazine-binding" evidence="4">
    <location>
        <begin position="144"/>
        <end position="240"/>
    </location>
</feature>
<name>C1MQM6_MICPC</name>
<dbReference type="OrthoDB" id="10258924at2759"/>
<feature type="repeat" description="Lumazine-binding" evidence="3">
    <location>
        <begin position="47"/>
        <end position="143"/>
    </location>
</feature>
<protein>
    <submittedName>
        <fullName evidence="5">Predicted protein</fullName>
    </submittedName>
</protein>
<dbReference type="GO" id="GO:0004746">
    <property type="term" value="F:riboflavin synthase activity"/>
    <property type="evidence" value="ECO:0007669"/>
    <property type="project" value="TreeGrafter"/>
</dbReference>
<dbReference type="eggNOG" id="KOG3310">
    <property type="taxonomic scope" value="Eukaryota"/>
</dbReference>
<organism evidence="6">
    <name type="scientific">Micromonas pusilla (strain CCMP1545)</name>
    <name type="common">Picoplanktonic green alga</name>
    <dbReference type="NCBI Taxonomy" id="564608"/>
    <lineage>
        <taxon>Eukaryota</taxon>
        <taxon>Viridiplantae</taxon>
        <taxon>Chlorophyta</taxon>
        <taxon>Mamiellophyceae</taxon>
        <taxon>Mamiellales</taxon>
        <taxon>Mamiellaceae</taxon>
        <taxon>Micromonas</taxon>
    </lineage>
</organism>
<dbReference type="Gene3D" id="2.40.30.20">
    <property type="match status" value="2"/>
</dbReference>
<dbReference type="InterPro" id="IPR023366">
    <property type="entry name" value="ATP_synth_asu-like_sf"/>
</dbReference>
<dbReference type="GeneID" id="9683224"/>
<evidence type="ECO:0000256" key="2">
    <source>
        <dbReference type="ARBA" id="ARBA00022737"/>
    </source>
</evidence>
<evidence type="ECO:0000313" key="6">
    <source>
        <dbReference type="Proteomes" id="UP000001876"/>
    </source>
</evidence>
<dbReference type="PANTHER" id="PTHR21098">
    <property type="entry name" value="RIBOFLAVIN SYNTHASE ALPHA CHAIN"/>
    <property type="match status" value="1"/>
</dbReference>
<dbReference type="OMA" id="IGGHAMS"/>
<dbReference type="InterPro" id="IPR001783">
    <property type="entry name" value="Lumazine-bd"/>
</dbReference>
<dbReference type="RefSeq" id="XP_003057786.1">
    <property type="nucleotide sequence ID" value="XM_003057740.1"/>
</dbReference>
<dbReference type="FunFam" id="2.40.30.20:FF:000003">
    <property type="entry name" value="Riboflavin synthase, alpha subunit"/>
    <property type="match status" value="1"/>
</dbReference>
<dbReference type="AlphaFoldDB" id="C1MQM6"/>
<dbReference type="PROSITE" id="PS51177">
    <property type="entry name" value="LUMAZINE_BIND"/>
    <property type="match status" value="2"/>
</dbReference>
<reference evidence="5 6" key="1">
    <citation type="journal article" date="2009" name="Science">
        <title>Green evolution and dynamic adaptations revealed by genomes of the marine picoeukaryotes Micromonas.</title>
        <authorList>
            <person name="Worden A.Z."/>
            <person name="Lee J.H."/>
            <person name="Mock T."/>
            <person name="Rouze P."/>
            <person name="Simmons M.P."/>
            <person name="Aerts A.L."/>
            <person name="Allen A.E."/>
            <person name="Cuvelier M.L."/>
            <person name="Derelle E."/>
            <person name="Everett M.V."/>
            <person name="Foulon E."/>
            <person name="Grimwood J."/>
            <person name="Gundlach H."/>
            <person name="Henrissat B."/>
            <person name="Napoli C."/>
            <person name="McDonald S.M."/>
            <person name="Parker M.S."/>
            <person name="Rombauts S."/>
            <person name="Salamov A."/>
            <person name="Von Dassow P."/>
            <person name="Badger J.H."/>
            <person name="Coutinho P.M."/>
            <person name="Demir E."/>
            <person name="Dubchak I."/>
            <person name="Gentemann C."/>
            <person name="Eikrem W."/>
            <person name="Gready J.E."/>
            <person name="John U."/>
            <person name="Lanier W."/>
            <person name="Lindquist E.A."/>
            <person name="Lucas S."/>
            <person name="Mayer K.F."/>
            <person name="Moreau H."/>
            <person name="Not F."/>
            <person name="Otillar R."/>
            <person name="Panaud O."/>
            <person name="Pangilinan J."/>
            <person name="Paulsen I."/>
            <person name="Piegu B."/>
            <person name="Poliakov A."/>
            <person name="Robbens S."/>
            <person name="Schmutz J."/>
            <person name="Toulza E."/>
            <person name="Wyss T."/>
            <person name="Zelensky A."/>
            <person name="Zhou K."/>
            <person name="Armbrust E.V."/>
            <person name="Bhattacharya D."/>
            <person name="Goodenough U.W."/>
            <person name="Van de Peer Y."/>
            <person name="Grigoriev I.V."/>
        </authorList>
    </citation>
    <scope>NUCLEOTIDE SEQUENCE [LARGE SCALE GENOMIC DNA]</scope>
    <source>
        <strain evidence="5 6">CCMP1545</strain>
    </source>
</reference>
<dbReference type="NCBIfam" id="TIGR00187">
    <property type="entry name" value="ribE"/>
    <property type="match status" value="1"/>
</dbReference>
<dbReference type="GO" id="GO:0009231">
    <property type="term" value="P:riboflavin biosynthetic process"/>
    <property type="evidence" value="ECO:0007669"/>
    <property type="project" value="TreeGrafter"/>
</dbReference>
<feature type="repeat" description="Lumazine-binding" evidence="3">
    <location>
        <begin position="144"/>
        <end position="240"/>
    </location>
</feature>
<dbReference type="InterPro" id="IPR017938">
    <property type="entry name" value="Riboflavin_synthase-like_b-brl"/>
</dbReference>
<sequence>MSVGVAPARAASGFRRACRGAALEPRVVALRPLPARRRAGVVAPTALFTGLVQGTAEVISFDDVGDFARLKLKFPPKTLDGILIGASVACNGTCLTVVEVDGDVAGFDLIVETLRATNLGELKPGSSVNYERSARVGDEIGGHTVSGHVHAKATIVEQEDTENNRKVVFELDEKWSKYILPKGFVAVDGCSLTVGETSPGRFNVWLIPETIRQTVFAEKSVGSTVNIEIESQTQTIVDTIERVLAERGL</sequence>
<gene>
    <name evidence="5" type="ORF">MICPUCDRAFT_57346</name>
</gene>
<dbReference type="Proteomes" id="UP000001876">
    <property type="component" value="Unassembled WGS sequence"/>
</dbReference>
<evidence type="ECO:0000256" key="1">
    <source>
        <dbReference type="ARBA" id="ARBA00022679"/>
    </source>
</evidence>
<dbReference type="NCBIfam" id="NF009566">
    <property type="entry name" value="PRK13020.1"/>
    <property type="match status" value="1"/>
</dbReference>
<keyword evidence="1" id="KW-0808">Transferase</keyword>
<dbReference type="SUPFAM" id="SSF63380">
    <property type="entry name" value="Riboflavin synthase domain-like"/>
    <property type="match status" value="2"/>
</dbReference>
<keyword evidence="2" id="KW-0677">Repeat</keyword>
<accession>C1MQM6</accession>
<proteinExistence type="predicted"/>
<evidence type="ECO:0000313" key="5">
    <source>
        <dbReference type="EMBL" id="EEH57737.1"/>
    </source>
</evidence>
<dbReference type="KEGG" id="mpp:MICPUCDRAFT_57346"/>
<feature type="domain" description="Lumazine-binding" evidence="4">
    <location>
        <begin position="47"/>
        <end position="143"/>
    </location>
</feature>